<comment type="catalytic activity">
    <reaction evidence="9 10">
        <text>L-cysteinyl-[protein] + hexadecanoyl-CoA = S-hexadecanoyl-L-cysteinyl-[protein] + CoA</text>
        <dbReference type="Rhea" id="RHEA:36683"/>
        <dbReference type="Rhea" id="RHEA-COMP:10131"/>
        <dbReference type="Rhea" id="RHEA-COMP:11032"/>
        <dbReference type="ChEBI" id="CHEBI:29950"/>
        <dbReference type="ChEBI" id="CHEBI:57287"/>
        <dbReference type="ChEBI" id="CHEBI:57379"/>
        <dbReference type="ChEBI" id="CHEBI:74151"/>
        <dbReference type="EC" id="2.3.1.225"/>
    </reaction>
</comment>
<keyword evidence="5 10" id="KW-0472">Membrane</keyword>
<evidence type="ECO:0000313" key="12">
    <source>
        <dbReference type="EMBL" id="OMJ66502.1"/>
    </source>
</evidence>
<dbReference type="GO" id="GO:0005783">
    <property type="term" value="C:endoplasmic reticulum"/>
    <property type="evidence" value="ECO:0007669"/>
    <property type="project" value="TreeGrafter"/>
</dbReference>
<dbReference type="Pfam" id="PF01529">
    <property type="entry name" value="DHHC"/>
    <property type="match status" value="1"/>
</dbReference>
<organism evidence="12 13">
    <name type="scientific">Stentor coeruleus</name>
    <dbReference type="NCBI Taxonomy" id="5963"/>
    <lineage>
        <taxon>Eukaryota</taxon>
        <taxon>Sar</taxon>
        <taxon>Alveolata</taxon>
        <taxon>Ciliophora</taxon>
        <taxon>Postciliodesmatophora</taxon>
        <taxon>Heterotrichea</taxon>
        <taxon>Heterotrichida</taxon>
        <taxon>Stentoridae</taxon>
        <taxon>Stentor</taxon>
    </lineage>
</organism>
<dbReference type="EMBL" id="MPUH01001703">
    <property type="protein sequence ID" value="OMJ66502.1"/>
    <property type="molecule type" value="Genomic_DNA"/>
</dbReference>
<evidence type="ECO:0000256" key="5">
    <source>
        <dbReference type="ARBA" id="ARBA00023136"/>
    </source>
</evidence>
<dbReference type="OrthoDB" id="294591at2759"/>
<evidence type="ECO:0000313" key="13">
    <source>
        <dbReference type="Proteomes" id="UP000187209"/>
    </source>
</evidence>
<proteinExistence type="inferred from homology"/>
<keyword evidence="13" id="KW-1185">Reference proteome</keyword>
<gene>
    <name evidence="12" type="ORF">SteCoe_36629</name>
</gene>
<evidence type="ECO:0000256" key="6">
    <source>
        <dbReference type="ARBA" id="ARBA00023139"/>
    </source>
</evidence>
<evidence type="ECO:0000256" key="4">
    <source>
        <dbReference type="ARBA" id="ARBA00022989"/>
    </source>
</evidence>
<feature type="transmembrane region" description="Helical" evidence="10">
    <location>
        <begin position="177"/>
        <end position="200"/>
    </location>
</feature>
<evidence type="ECO:0000256" key="9">
    <source>
        <dbReference type="ARBA" id="ARBA00048048"/>
    </source>
</evidence>
<dbReference type="PANTHER" id="PTHR22883:SF43">
    <property type="entry name" value="PALMITOYLTRANSFERASE APP"/>
    <property type="match status" value="1"/>
</dbReference>
<keyword evidence="4 10" id="KW-1133">Transmembrane helix</keyword>
<feature type="transmembrane region" description="Helical" evidence="10">
    <location>
        <begin position="212"/>
        <end position="235"/>
    </location>
</feature>
<dbReference type="InterPro" id="IPR039859">
    <property type="entry name" value="PFA4/ZDH16/20/ERF2-like"/>
</dbReference>
<keyword evidence="3 10" id="KW-0812">Transmembrane</keyword>
<name>A0A1R2APP7_9CILI</name>
<dbReference type="AlphaFoldDB" id="A0A1R2APP7"/>
<evidence type="ECO:0000259" key="11">
    <source>
        <dbReference type="Pfam" id="PF01529"/>
    </source>
</evidence>
<reference evidence="12 13" key="1">
    <citation type="submission" date="2016-11" db="EMBL/GenBank/DDBJ databases">
        <title>The macronuclear genome of Stentor coeruleus: a giant cell with tiny introns.</title>
        <authorList>
            <person name="Slabodnick M."/>
            <person name="Ruby J.G."/>
            <person name="Reiff S.B."/>
            <person name="Swart E.C."/>
            <person name="Gosai S."/>
            <person name="Prabakaran S."/>
            <person name="Witkowska E."/>
            <person name="Larue G.E."/>
            <person name="Fisher S."/>
            <person name="Freeman R.M."/>
            <person name="Gunawardena J."/>
            <person name="Chu W."/>
            <person name="Stover N.A."/>
            <person name="Gregory B.D."/>
            <person name="Nowacki M."/>
            <person name="Derisi J."/>
            <person name="Roy S.W."/>
            <person name="Marshall W.F."/>
            <person name="Sood P."/>
        </authorList>
    </citation>
    <scope>NUCLEOTIDE SEQUENCE [LARGE SCALE GENOMIC DNA]</scope>
    <source>
        <strain evidence="12">WM001</strain>
    </source>
</reference>
<evidence type="ECO:0000256" key="8">
    <source>
        <dbReference type="ARBA" id="ARBA00023315"/>
    </source>
</evidence>
<accession>A0A1R2APP7</accession>
<dbReference type="GO" id="GO:0019706">
    <property type="term" value="F:protein-cysteine S-palmitoyltransferase activity"/>
    <property type="evidence" value="ECO:0007669"/>
    <property type="project" value="UniProtKB-EC"/>
</dbReference>
<comment type="subcellular location">
    <subcellularLocation>
        <location evidence="1">Endomembrane system</location>
        <topology evidence="1">Multi-pass membrane protein</topology>
    </subcellularLocation>
</comment>
<keyword evidence="8 10" id="KW-0012">Acyltransferase</keyword>
<evidence type="ECO:0000256" key="10">
    <source>
        <dbReference type="RuleBase" id="RU079119"/>
    </source>
</evidence>
<feature type="transmembrane region" description="Helical" evidence="10">
    <location>
        <begin position="59"/>
        <end position="79"/>
    </location>
</feature>
<keyword evidence="7" id="KW-0449">Lipoprotein</keyword>
<dbReference type="EC" id="2.3.1.225" evidence="10"/>
<evidence type="ECO:0000256" key="1">
    <source>
        <dbReference type="ARBA" id="ARBA00004127"/>
    </source>
</evidence>
<dbReference type="InterPro" id="IPR001594">
    <property type="entry name" value="Palmitoyltrfase_DHHC"/>
</dbReference>
<comment type="similarity">
    <text evidence="10">Belongs to the DHHC palmitoyltransferase family.</text>
</comment>
<comment type="domain">
    <text evidence="10">The DHHC domain is required for palmitoyltransferase activity.</text>
</comment>
<feature type="transmembrane region" description="Helical" evidence="10">
    <location>
        <begin position="28"/>
        <end position="53"/>
    </location>
</feature>
<sequence length="337" mass="38946">MMEVQAYEQWQGDNVFFCKGKIMMGPDFLRAFITIGLINIPEFLFLCFPGSVLDTRYEFLIASSILLVLCDAYFLLSAFTNPGYIPKQEPPFAIGPKGAPTITFYTTCLKELKNPMNTKFVNLPYGYNLMKLKYCKTCLIVRPPRASHCSCCNVCVEKFDHHCPWVGNCIGKRNYKYFIGFLSTFVGLLIVNIIGCIYAFNTLWELENYEFLGVTCFLLLCYFCVLWIVFGLWGYHLYLLSSNQTTIEKLKQAWNRIIGNPYEDNVFKNIFTELCKNMPQTWFDLNKKGTNEVCIIQESWSEKALASKVQGLEETCVIVPKEYLRKTFSYESISKKK</sequence>
<dbReference type="PROSITE" id="PS50216">
    <property type="entry name" value="DHHC"/>
    <property type="match status" value="1"/>
</dbReference>
<evidence type="ECO:0000256" key="7">
    <source>
        <dbReference type="ARBA" id="ARBA00023288"/>
    </source>
</evidence>
<keyword evidence="6" id="KW-0564">Palmitate</keyword>
<evidence type="ECO:0000256" key="2">
    <source>
        <dbReference type="ARBA" id="ARBA00022679"/>
    </source>
</evidence>
<feature type="domain" description="Palmitoyltransferase DHHC" evidence="11">
    <location>
        <begin position="130"/>
        <end position="252"/>
    </location>
</feature>
<protein>
    <recommendedName>
        <fullName evidence="10">Palmitoyltransferase</fullName>
        <ecNumber evidence="10">2.3.1.225</ecNumber>
    </recommendedName>
</protein>
<evidence type="ECO:0000256" key="3">
    <source>
        <dbReference type="ARBA" id="ARBA00022692"/>
    </source>
</evidence>
<keyword evidence="2 10" id="KW-0808">Transferase</keyword>
<dbReference type="PANTHER" id="PTHR22883">
    <property type="entry name" value="ZINC FINGER DHHC DOMAIN CONTAINING PROTEIN"/>
    <property type="match status" value="1"/>
</dbReference>
<dbReference type="GO" id="GO:0005794">
    <property type="term" value="C:Golgi apparatus"/>
    <property type="evidence" value="ECO:0007669"/>
    <property type="project" value="TreeGrafter"/>
</dbReference>
<dbReference type="Proteomes" id="UP000187209">
    <property type="component" value="Unassembled WGS sequence"/>
</dbReference>
<comment type="caution">
    <text evidence="12">The sequence shown here is derived from an EMBL/GenBank/DDBJ whole genome shotgun (WGS) entry which is preliminary data.</text>
</comment>
<dbReference type="GO" id="GO:0006612">
    <property type="term" value="P:protein targeting to membrane"/>
    <property type="evidence" value="ECO:0007669"/>
    <property type="project" value="TreeGrafter"/>
</dbReference>